<gene>
    <name evidence="1" type="ORF">Y1Q_0010989</name>
</gene>
<proteinExistence type="predicted"/>
<dbReference type="Proteomes" id="UP000050525">
    <property type="component" value="Unassembled WGS sequence"/>
</dbReference>
<accession>A0A151NLA7</accession>
<evidence type="ECO:0000313" key="2">
    <source>
        <dbReference type="Proteomes" id="UP000050525"/>
    </source>
</evidence>
<name>A0A151NLA7_ALLMI</name>
<dbReference type="EMBL" id="AKHW03002664">
    <property type="protein sequence ID" value="KYO37596.1"/>
    <property type="molecule type" value="Genomic_DNA"/>
</dbReference>
<evidence type="ECO:0000313" key="1">
    <source>
        <dbReference type="EMBL" id="KYO37596.1"/>
    </source>
</evidence>
<comment type="caution">
    <text evidence="1">The sequence shown here is derived from an EMBL/GenBank/DDBJ whole genome shotgun (WGS) entry which is preliminary data.</text>
</comment>
<organism evidence="1 2">
    <name type="scientific">Alligator mississippiensis</name>
    <name type="common">American alligator</name>
    <dbReference type="NCBI Taxonomy" id="8496"/>
    <lineage>
        <taxon>Eukaryota</taxon>
        <taxon>Metazoa</taxon>
        <taxon>Chordata</taxon>
        <taxon>Craniata</taxon>
        <taxon>Vertebrata</taxon>
        <taxon>Euteleostomi</taxon>
        <taxon>Archelosauria</taxon>
        <taxon>Archosauria</taxon>
        <taxon>Crocodylia</taxon>
        <taxon>Alligatoridae</taxon>
        <taxon>Alligatorinae</taxon>
        <taxon>Alligator</taxon>
    </lineage>
</organism>
<sequence>MMLCKRPKGPEEYCMSAMGKGQKGITKADQHLWTYSIIPRDGIELRKGKDLGGKPISPSFLLSVCDGIHHIATSRNQAVTSVPSR</sequence>
<protein>
    <submittedName>
        <fullName evidence="1">Uncharacterized protein</fullName>
    </submittedName>
</protein>
<reference evidence="1 2" key="1">
    <citation type="journal article" date="2012" name="Genome Biol.">
        <title>Sequencing three crocodilian genomes to illuminate the evolution of archosaurs and amniotes.</title>
        <authorList>
            <person name="St John J.A."/>
            <person name="Braun E.L."/>
            <person name="Isberg S.R."/>
            <person name="Miles L.G."/>
            <person name="Chong A.Y."/>
            <person name="Gongora J."/>
            <person name="Dalzell P."/>
            <person name="Moran C."/>
            <person name="Bed'hom B."/>
            <person name="Abzhanov A."/>
            <person name="Burgess S.C."/>
            <person name="Cooksey A.M."/>
            <person name="Castoe T.A."/>
            <person name="Crawford N.G."/>
            <person name="Densmore L.D."/>
            <person name="Drew J.C."/>
            <person name="Edwards S.V."/>
            <person name="Faircloth B.C."/>
            <person name="Fujita M.K."/>
            <person name="Greenwold M.J."/>
            <person name="Hoffmann F.G."/>
            <person name="Howard J.M."/>
            <person name="Iguchi T."/>
            <person name="Janes D.E."/>
            <person name="Khan S.Y."/>
            <person name="Kohno S."/>
            <person name="de Koning A.J."/>
            <person name="Lance S.L."/>
            <person name="McCarthy F.M."/>
            <person name="McCormack J.E."/>
            <person name="Merchant M.E."/>
            <person name="Peterson D.G."/>
            <person name="Pollock D.D."/>
            <person name="Pourmand N."/>
            <person name="Raney B.J."/>
            <person name="Roessler K.A."/>
            <person name="Sanford J.R."/>
            <person name="Sawyer R.H."/>
            <person name="Schmidt C.J."/>
            <person name="Triplett E.W."/>
            <person name="Tuberville T.D."/>
            <person name="Venegas-Anaya M."/>
            <person name="Howard J.T."/>
            <person name="Jarvis E.D."/>
            <person name="Guillette L.J.Jr."/>
            <person name="Glenn T.C."/>
            <person name="Green R.E."/>
            <person name="Ray D.A."/>
        </authorList>
    </citation>
    <scope>NUCLEOTIDE SEQUENCE [LARGE SCALE GENOMIC DNA]</scope>
    <source>
        <strain evidence="1">KSC_2009_1</strain>
    </source>
</reference>
<dbReference type="AlphaFoldDB" id="A0A151NLA7"/>
<keyword evidence="2" id="KW-1185">Reference proteome</keyword>